<name>A0A1H0F2Q2_9HYPH</name>
<dbReference type="STRING" id="1166073.SAMN05192530_102329"/>
<evidence type="ECO:0000313" key="2">
    <source>
        <dbReference type="Proteomes" id="UP000198793"/>
    </source>
</evidence>
<dbReference type="AlphaFoldDB" id="A0A1H0F2Q2"/>
<dbReference type="EMBL" id="FNIT01000002">
    <property type="protein sequence ID" value="SDN88885.1"/>
    <property type="molecule type" value="Genomic_DNA"/>
</dbReference>
<accession>A0A1H0F2Q2</accession>
<dbReference type="Proteomes" id="UP000198793">
    <property type="component" value="Unassembled WGS sequence"/>
</dbReference>
<dbReference type="OrthoDB" id="7173347at2"/>
<reference evidence="1 2" key="1">
    <citation type="submission" date="2016-10" db="EMBL/GenBank/DDBJ databases">
        <authorList>
            <person name="de Groot N.N."/>
        </authorList>
    </citation>
    <scope>NUCLEOTIDE SEQUENCE [LARGE SCALE GENOMIC DNA]</scope>
    <source>
        <strain evidence="2">L7-484,KACC 16230,DSM 25025</strain>
    </source>
</reference>
<gene>
    <name evidence="1" type="ORF">SAMN05192530_102329</name>
</gene>
<protein>
    <submittedName>
        <fullName evidence="1">Uncharacterized protein</fullName>
    </submittedName>
</protein>
<proteinExistence type="predicted"/>
<dbReference type="RefSeq" id="WP_090670464.1">
    <property type="nucleotide sequence ID" value="NZ_FNIT01000002.1"/>
</dbReference>
<keyword evidence="2" id="KW-1185">Reference proteome</keyword>
<evidence type="ECO:0000313" key="1">
    <source>
        <dbReference type="EMBL" id="SDN88885.1"/>
    </source>
</evidence>
<sequence length="272" mass="28847">MIRGSIELATPDTIQGWIHTSDGRIREHTLLAFQGDQCVGAGKVNTFRGDLADAGIGDGHLGFSFPISVLPERVGQVVLKLEGSDAMLLQTGARVAGETTGVAGLPRAEVRARLAALKWALKHGRIGQGDFDFLRILWSFGVYERGLLRRNAGEEAVVAEKSGVIAAALLESYAGTDVRLSSRTVRSPAEFQTALAEIAAGPVLKVVALHTETRASLRVAEGTHVEDVADAPVTDYPLTPDHLLILDVRARAELQMAAGASVEILSAEPALS</sequence>
<organism evidence="1 2">
    <name type="scientific">Aureimonas jatrophae</name>
    <dbReference type="NCBI Taxonomy" id="1166073"/>
    <lineage>
        <taxon>Bacteria</taxon>
        <taxon>Pseudomonadati</taxon>
        <taxon>Pseudomonadota</taxon>
        <taxon>Alphaproteobacteria</taxon>
        <taxon>Hyphomicrobiales</taxon>
        <taxon>Aurantimonadaceae</taxon>
        <taxon>Aureimonas</taxon>
    </lineage>
</organism>